<dbReference type="InterPro" id="IPR050553">
    <property type="entry name" value="Thioredoxin_ResA/DsbE_sf"/>
</dbReference>
<proteinExistence type="inferred from homology"/>
<dbReference type="PROSITE" id="PS51352">
    <property type="entry name" value="THIOREDOXIN_2"/>
    <property type="match status" value="1"/>
</dbReference>
<evidence type="ECO:0000313" key="9">
    <source>
        <dbReference type="Proteomes" id="UP000471298"/>
    </source>
</evidence>
<keyword evidence="4" id="KW-1015">Disulfide bond</keyword>
<dbReference type="AlphaFoldDB" id="A0A6N7EUB2"/>
<sequence length="188" mass="20887">MKNNAIDTGISRTQWISLGVFLLAIAVVTVVFFRGLGRDPQALDLMTAGKPIPDFSLPNLLAESHLSRADLTTDQGFYLMNFWGSWCPACYDEHTFLMALGKKHALYGVNWKDDKADALAFLQNLGNPFKQIIVDKHSELAINMGVYGAPETFLITADGVIIHRYAGPLDDALWQSEFVPIINQLETN</sequence>
<keyword evidence="3" id="KW-0201">Cytochrome c-type biogenesis</keyword>
<evidence type="ECO:0000313" key="8">
    <source>
        <dbReference type="EMBL" id="MPV86022.1"/>
    </source>
</evidence>
<dbReference type="InterPro" id="IPR013740">
    <property type="entry name" value="Redoxin"/>
</dbReference>
<comment type="caution">
    <text evidence="8">The sequence shown here is derived from an EMBL/GenBank/DDBJ whole genome shotgun (WGS) entry which is preliminary data.</text>
</comment>
<evidence type="ECO:0000256" key="6">
    <source>
        <dbReference type="SAM" id="Phobius"/>
    </source>
</evidence>
<evidence type="ECO:0000256" key="2">
    <source>
        <dbReference type="ARBA" id="ARBA00007758"/>
    </source>
</evidence>
<evidence type="ECO:0000256" key="3">
    <source>
        <dbReference type="ARBA" id="ARBA00022748"/>
    </source>
</evidence>
<dbReference type="PROSITE" id="PS00194">
    <property type="entry name" value="THIOREDOXIN_1"/>
    <property type="match status" value="1"/>
</dbReference>
<dbReference type="EMBL" id="WHNW01000004">
    <property type="protein sequence ID" value="MPV86022.1"/>
    <property type="molecule type" value="Genomic_DNA"/>
</dbReference>
<evidence type="ECO:0000259" key="7">
    <source>
        <dbReference type="PROSITE" id="PS51352"/>
    </source>
</evidence>
<reference evidence="8 9" key="1">
    <citation type="submission" date="2019-10" db="EMBL/GenBank/DDBJ databases">
        <title>Cardiobacteriales fam. a chemoheterotrophic member of the order Cardiobacteriales, and proposal of Cardiobacteriales fam. nov.</title>
        <authorList>
            <person name="Wang C."/>
        </authorList>
    </citation>
    <scope>NUCLEOTIDE SEQUENCE [LARGE SCALE GENOMIC DNA]</scope>
    <source>
        <strain evidence="8 9">ML27</strain>
    </source>
</reference>
<keyword evidence="5" id="KW-0676">Redox-active center</keyword>
<gene>
    <name evidence="8" type="ORF">GCU85_04660</name>
</gene>
<dbReference type="InterPro" id="IPR004799">
    <property type="entry name" value="Periplasmic_diS_OxRdtase_DsbE"/>
</dbReference>
<dbReference type="GO" id="GO:0030288">
    <property type="term" value="C:outer membrane-bounded periplasmic space"/>
    <property type="evidence" value="ECO:0007669"/>
    <property type="project" value="InterPro"/>
</dbReference>
<dbReference type="CDD" id="cd03010">
    <property type="entry name" value="TlpA_like_DsbE"/>
    <property type="match status" value="1"/>
</dbReference>
<name>A0A6N7EUB2_9GAMM</name>
<evidence type="ECO:0000256" key="5">
    <source>
        <dbReference type="ARBA" id="ARBA00023284"/>
    </source>
</evidence>
<dbReference type="FunCoup" id="A0A6N7EUB2">
    <property type="interactions" value="204"/>
</dbReference>
<organism evidence="8 9">
    <name type="scientific">Ostreibacterium oceani</name>
    <dbReference type="NCBI Taxonomy" id="2654998"/>
    <lineage>
        <taxon>Bacteria</taxon>
        <taxon>Pseudomonadati</taxon>
        <taxon>Pseudomonadota</taxon>
        <taxon>Gammaproteobacteria</taxon>
        <taxon>Cardiobacteriales</taxon>
        <taxon>Ostreibacteriaceae</taxon>
        <taxon>Ostreibacterium</taxon>
    </lineage>
</organism>
<evidence type="ECO:0000256" key="4">
    <source>
        <dbReference type="ARBA" id="ARBA00023157"/>
    </source>
</evidence>
<keyword evidence="9" id="KW-1185">Reference proteome</keyword>
<dbReference type="InParanoid" id="A0A6N7EUB2"/>
<dbReference type="SUPFAM" id="SSF52833">
    <property type="entry name" value="Thioredoxin-like"/>
    <property type="match status" value="1"/>
</dbReference>
<comment type="subcellular location">
    <subcellularLocation>
        <location evidence="1">Cell inner membrane</location>
        <topology evidence="1">Single-pass membrane protein</topology>
        <orientation evidence="1">Periplasmic side</orientation>
    </subcellularLocation>
</comment>
<keyword evidence="6" id="KW-0812">Transmembrane</keyword>
<dbReference type="PANTHER" id="PTHR42852">
    <property type="entry name" value="THIOL:DISULFIDE INTERCHANGE PROTEIN DSBE"/>
    <property type="match status" value="1"/>
</dbReference>
<comment type="similarity">
    <text evidence="2">Belongs to the thioredoxin family. DsbE subfamily.</text>
</comment>
<dbReference type="InterPro" id="IPR013766">
    <property type="entry name" value="Thioredoxin_domain"/>
</dbReference>
<dbReference type="Gene3D" id="3.40.30.10">
    <property type="entry name" value="Glutaredoxin"/>
    <property type="match status" value="1"/>
</dbReference>
<dbReference type="GO" id="GO:0017004">
    <property type="term" value="P:cytochrome complex assembly"/>
    <property type="evidence" value="ECO:0007669"/>
    <property type="project" value="UniProtKB-KW"/>
</dbReference>
<keyword evidence="6" id="KW-1133">Transmembrane helix</keyword>
<feature type="transmembrane region" description="Helical" evidence="6">
    <location>
        <begin position="15"/>
        <end position="36"/>
    </location>
</feature>
<dbReference type="Pfam" id="PF08534">
    <property type="entry name" value="Redoxin"/>
    <property type="match status" value="1"/>
</dbReference>
<feature type="domain" description="Thioredoxin" evidence="7">
    <location>
        <begin position="46"/>
        <end position="187"/>
    </location>
</feature>
<dbReference type="GO" id="GO:0005886">
    <property type="term" value="C:plasma membrane"/>
    <property type="evidence" value="ECO:0007669"/>
    <property type="project" value="UniProtKB-SubCell"/>
</dbReference>
<accession>A0A6N7EUB2</accession>
<dbReference type="Proteomes" id="UP000471298">
    <property type="component" value="Unassembled WGS sequence"/>
</dbReference>
<evidence type="ECO:0000256" key="1">
    <source>
        <dbReference type="ARBA" id="ARBA00004383"/>
    </source>
</evidence>
<dbReference type="RefSeq" id="WP_152809861.1">
    <property type="nucleotide sequence ID" value="NZ_WHNW01000004.1"/>
</dbReference>
<dbReference type="PANTHER" id="PTHR42852:SF6">
    <property type="entry name" value="THIOL:DISULFIDE INTERCHANGE PROTEIN DSBE"/>
    <property type="match status" value="1"/>
</dbReference>
<protein>
    <submittedName>
        <fullName evidence="8">DsbE family thiol:disulfide interchange protein</fullName>
    </submittedName>
</protein>
<keyword evidence="6" id="KW-0472">Membrane</keyword>
<dbReference type="GO" id="GO:0015036">
    <property type="term" value="F:disulfide oxidoreductase activity"/>
    <property type="evidence" value="ECO:0007669"/>
    <property type="project" value="InterPro"/>
</dbReference>
<dbReference type="InterPro" id="IPR017937">
    <property type="entry name" value="Thioredoxin_CS"/>
</dbReference>
<dbReference type="InterPro" id="IPR036249">
    <property type="entry name" value="Thioredoxin-like_sf"/>
</dbReference>
<dbReference type="NCBIfam" id="TIGR00385">
    <property type="entry name" value="dsbE"/>
    <property type="match status" value="1"/>
</dbReference>